<feature type="coiled-coil region" evidence="1">
    <location>
        <begin position="4"/>
        <end position="31"/>
    </location>
</feature>
<comment type="caution">
    <text evidence="2">The sequence shown here is derived from an EMBL/GenBank/DDBJ whole genome shotgun (WGS) entry which is preliminary data.</text>
</comment>
<keyword evidence="3" id="KW-1185">Reference proteome</keyword>
<proteinExistence type="predicted"/>
<evidence type="ECO:0000313" key="2">
    <source>
        <dbReference type="EMBL" id="MCG4526880.1"/>
    </source>
</evidence>
<dbReference type="RefSeq" id="WP_238073756.1">
    <property type="nucleotide sequence ID" value="NZ_JAKNJB010000010.1"/>
</dbReference>
<organism evidence="2 3">
    <name type="scientific">Intestinimonas massiliensis</name>
    <name type="common">ex Afouda et al. 2020</name>
    <dbReference type="NCBI Taxonomy" id="1673721"/>
    <lineage>
        <taxon>Bacteria</taxon>
        <taxon>Bacillati</taxon>
        <taxon>Bacillota</taxon>
        <taxon>Clostridia</taxon>
        <taxon>Eubacteriales</taxon>
        <taxon>Intestinimonas</taxon>
    </lineage>
</organism>
<dbReference type="EMBL" id="JAKNJB010000010">
    <property type="protein sequence ID" value="MCG4526880.1"/>
    <property type="molecule type" value="Genomic_DNA"/>
</dbReference>
<reference evidence="2 3" key="1">
    <citation type="submission" date="2022-01" db="EMBL/GenBank/DDBJ databases">
        <title>Collection of gut derived symbiotic bacterial strains cultured from healthy donors.</title>
        <authorList>
            <person name="Lin H."/>
            <person name="Kohout C."/>
            <person name="Waligurski E."/>
            <person name="Pamer E.G."/>
        </authorList>
    </citation>
    <scope>NUCLEOTIDE SEQUENCE [LARGE SCALE GENOMIC DNA]</scope>
    <source>
        <strain evidence="2 3">DFI.3.7</strain>
    </source>
</reference>
<evidence type="ECO:0000256" key="1">
    <source>
        <dbReference type="SAM" id="Coils"/>
    </source>
</evidence>
<sequence length="183" mass="20421">MKRLLAARKAAREAERQAFQQKQEHKNLLRNMKISANSQAAFHITAAQEQDVFSAWTVFTGTYLSGPSKGEPRIPDRMKPNSLCLLTKRGAGVQEASRRIIGAFMVGEDFFGADCRSGTVAAHPVHRVALRPEKGLAFWPYFTRDPEKQRWGKTALKYFSNQTAEKILFDLLGLADTAVPAAK</sequence>
<name>A0ABS9M7Y0_9FIRM</name>
<protein>
    <submittedName>
        <fullName evidence="2">Uncharacterized protein</fullName>
    </submittedName>
</protein>
<gene>
    <name evidence="2" type="ORF">L0P79_07285</name>
</gene>
<accession>A0ABS9M7Y0</accession>
<dbReference type="Proteomes" id="UP001200313">
    <property type="component" value="Unassembled WGS sequence"/>
</dbReference>
<evidence type="ECO:0000313" key="3">
    <source>
        <dbReference type="Proteomes" id="UP001200313"/>
    </source>
</evidence>
<keyword evidence="1" id="KW-0175">Coiled coil</keyword>